<dbReference type="Proteomes" id="UP000054408">
    <property type="component" value="Unassembled WGS sequence"/>
</dbReference>
<dbReference type="GO" id="GO:0016020">
    <property type="term" value="C:membrane"/>
    <property type="evidence" value="ECO:0007669"/>
    <property type="project" value="UniProtKB-SubCell"/>
</dbReference>
<accession>A0A0L0DQQ1</accession>
<evidence type="ECO:0000256" key="5">
    <source>
        <dbReference type="ARBA" id="ARBA00023065"/>
    </source>
</evidence>
<keyword evidence="4 11" id="KW-1133">Transmembrane helix</keyword>
<evidence type="ECO:0000256" key="2">
    <source>
        <dbReference type="ARBA" id="ARBA00022448"/>
    </source>
</evidence>
<organism evidence="13 14">
    <name type="scientific">Thecamonas trahens ATCC 50062</name>
    <dbReference type="NCBI Taxonomy" id="461836"/>
    <lineage>
        <taxon>Eukaryota</taxon>
        <taxon>Apusozoa</taxon>
        <taxon>Apusomonadida</taxon>
        <taxon>Apusomonadidae</taxon>
        <taxon>Thecamonas</taxon>
    </lineage>
</organism>
<keyword evidence="3 11" id="KW-0812">Transmembrane</keyword>
<evidence type="ECO:0000256" key="8">
    <source>
        <dbReference type="ARBA" id="ARBA00023180"/>
    </source>
</evidence>
<evidence type="ECO:0000256" key="7">
    <source>
        <dbReference type="ARBA" id="ARBA00023170"/>
    </source>
</evidence>
<evidence type="ECO:0000259" key="12">
    <source>
        <dbReference type="SMART" id="SM00062"/>
    </source>
</evidence>
<keyword evidence="5" id="KW-0406">Ion transport</keyword>
<dbReference type="OMA" id="GPFNYFE"/>
<feature type="transmembrane region" description="Helical" evidence="11">
    <location>
        <begin position="63"/>
        <end position="92"/>
    </location>
</feature>
<dbReference type="InterPro" id="IPR001638">
    <property type="entry name" value="Solute-binding_3/MltF_N"/>
</dbReference>
<keyword evidence="7" id="KW-0675">Receptor</keyword>
<dbReference type="Pfam" id="PF00060">
    <property type="entry name" value="Lig_chan"/>
    <property type="match status" value="1"/>
</dbReference>
<keyword evidence="10" id="KW-0407">Ion channel</keyword>
<reference evidence="13 14" key="1">
    <citation type="submission" date="2010-05" db="EMBL/GenBank/DDBJ databases">
        <title>The Genome Sequence of Thecamonas trahens ATCC 50062.</title>
        <authorList>
            <consortium name="The Broad Institute Genome Sequencing Platform"/>
            <person name="Russ C."/>
            <person name="Cuomo C."/>
            <person name="Shea T."/>
            <person name="Young S.K."/>
            <person name="Zeng Q."/>
            <person name="Koehrsen M."/>
            <person name="Haas B."/>
            <person name="Borodovsky M."/>
            <person name="Guigo R."/>
            <person name="Alvarado L."/>
            <person name="Berlin A."/>
            <person name="Bochicchio J."/>
            <person name="Borenstein D."/>
            <person name="Chapman S."/>
            <person name="Chen Z."/>
            <person name="Freedman E."/>
            <person name="Gellesch M."/>
            <person name="Goldberg J."/>
            <person name="Griggs A."/>
            <person name="Gujja S."/>
            <person name="Heilman E."/>
            <person name="Heiman D."/>
            <person name="Hepburn T."/>
            <person name="Howarth C."/>
            <person name="Jen D."/>
            <person name="Larson L."/>
            <person name="Mehta T."/>
            <person name="Park D."/>
            <person name="Pearson M."/>
            <person name="Roberts A."/>
            <person name="Saif S."/>
            <person name="Shenoy N."/>
            <person name="Sisk P."/>
            <person name="Stolte C."/>
            <person name="Sykes S."/>
            <person name="Thomson T."/>
            <person name="Walk T."/>
            <person name="White J."/>
            <person name="Yandava C."/>
            <person name="Burger G."/>
            <person name="Gray M.W."/>
            <person name="Holland P.W.H."/>
            <person name="King N."/>
            <person name="Lang F.B.F."/>
            <person name="Roger A.J."/>
            <person name="Ruiz-Trillo I."/>
            <person name="Lander E."/>
            <person name="Nusbaum C."/>
        </authorList>
    </citation>
    <scope>NUCLEOTIDE SEQUENCE [LARGE SCALE GENOMIC DNA]</scope>
    <source>
        <strain evidence="13 14">ATCC 50062</strain>
    </source>
</reference>
<dbReference type="AlphaFoldDB" id="A0A0L0DQQ1"/>
<evidence type="ECO:0000313" key="13">
    <source>
        <dbReference type="EMBL" id="KNC54607.1"/>
    </source>
</evidence>
<evidence type="ECO:0000256" key="10">
    <source>
        <dbReference type="ARBA" id="ARBA00023303"/>
    </source>
</evidence>
<dbReference type="Gene3D" id="3.40.190.10">
    <property type="entry name" value="Periplasmic binding protein-like II"/>
    <property type="match status" value="3"/>
</dbReference>
<dbReference type="PANTHER" id="PTHR18966">
    <property type="entry name" value="IONOTROPIC GLUTAMATE RECEPTOR"/>
    <property type="match status" value="1"/>
</dbReference>
<dbReference type="SUPFAM" id="SSF53850">
    <property type="entry name" value="Periplasmic binding protein-like II"/>
    <property type="match status" value="1"/>
</dbReference>
<feature type="domain" description="Solute-binding protein family 3/N-terminal" evidence="12">
    <location>
        <begin position="88"/>
        <end position="292"/>
    </location>
</feature>
<keyword evidence="14" id="KW-1185">Reference proteome</keyword>
<proteinExistence type="predicted"/>
<evidence type="ECO:0000256" key="4">
    <source>
        <dbReference type="ARBA" id="ARBA00022989"/>
    </source>
</evidence>
<dbReference type="RefSeq" id="XP_013761761.1">
    <property type="nucleotide sequence ID" value="XM_013906307.1"/>
</dbReference>
<dbReference type="SMART" id="SM00062">
    <property type="entry name" value="PBPb"/>
    <property type="match status" value="1"/>
</dbReference>
<dbReference type="OrthoDB" id="5984008at2759"/>
<evidence type="ECO:0000313" key="14">
    <source>
        <dbReference type="Proteomes" id="UP000054408"/>
    </source>
</evidence>
<name>A0A0L0DQQ1_THETB</name>
<dbReference type="InterPro" id="IPR001320">
    <property type="entry name" value="Iontro_rcpt_C"/>
</dbReference>
<dbReference type="GO" id="GO:0015276">
    <property type="term" value="F:ligand-gated monoatomic ion channel activity"/>
    <property type="evidence" value="ECO:0007669"/>
    <property type="project" value="InterPro"/>
</dbReference>
<evidence type="ECO:0000256" key="3">
    <source>
        <dbReference type="ARBA" id="ARBA00022692"/>
    </source>
</evidence>
<feature type="transmembrane region" description="Helical" evidence="11">
    <location>
        <begin position="138"/>
        <end position="161"/>
    </location>
</feature>
<keyword evidence="6 11" id="KW-0472">Membrane</keyword>
<protein>
    <recommendedName>
        <fullName evidence="12">Solute-binding protein family 3/N-terminal domain-containing protein</fullName>
    </recommendedName>
</protein>
<keyword evidence="8" id="KW-0325">Glycoprotein</keyword>
<evidence type="ECO:0000256" key="6">
    <source>
        <dbReference type="ARBA" id="ARBA00023136"/>
    </source>
</evidence>
<dbReference type="EMBL" id="GL349438">
    <property type="protein sequence ID" value="KNC54607.1"/>
    <property type="molecule type" value="Genomic_DNA"/>
</dbReference>
<keyword evidence="9" id="KW-1071">Ligand-gated ion channel</keyword>
<dbReference type="InterPro" id="IPR015683">
    <property type="entry name" value="Ionotropic_Glu_rcpt"/>
</dbReference>
<comment type="subcellular location">
    <subcellularLocation>
        <location evidence="1">Membrane</location>
        <topology evidence="1">Multi-pass membrane protein</topology>
    </subcellularLocation>
</comment>
<evidence type="ECO:0000256" key="9">
    <source>
        <dbReference type="ARBA" id="ARBA00023286"/>
    </source>
</evidence>
<keyword evidence="2" id="KW-0813">Transport</keyword>
<dbReference type="STRING" id="461836.A0A0L0DQQ1"/>
<dbReference type="eggNOG" id="KOG1052">
    <property type="taxonomic scope" value="Eukaryota"/>
</dbReference>
<gene>
    <name evidence="13" type="ORF">AMSG_11651</name>
</gene>
<dbReference type="GeneID" id="25569566"/>
<feature type="transmembrane region" description="Helical" evidence="11">
    <location>
        <begin position="309"/>
        <end position="333"/>
    </location>
</feature>
<evidence type="ECO:0000256" key="1">
    <source>
        <dbReference type="ARBA" id="ARBA00004141"/>
    </source>
</evidence>
<sequence length="339" mass="37972">MTRSQLVTVPQLLEAVRSGSNVVGLGSLAVTRSRESTYGDFSYTYFQSGLDVLTRRKDEETDLFLFFAPFSFFLWLSIIVTLYFSGHVIWFLERNYQPTEFPRTYWAGVNEGVWYCWGILTGTGTKDLIGFPSRMYSVGWSTLSVIMVAAYTANLATILTVRQLQTDISSFQELGGKTVGVVFGTTGEAFVQSALPNANARVFTSIEEAFTELDRGNLDAVIHDAPVLLYLKILLDTGDKLQLLGNQLSDEQYALLLPSGDEALRTEINSILLLLQENGFLDSLYRKWFNQVEKPDDAFISEHPQALSFLAISGMYITLACALVIAIITYCCLRARKWI</sequence>
<evidence type="ECO:0000256" key="11">
    <source>
        <dbReference type="SAM" id="Phobius"/>
    </source>
</evidence>